<sequence>MRSYRECSIGNRYILVLDHRTLEVFDRQSEGSSPQRWHVSHVGVEAQPEAQGLLVRIGLRTEDGKISGQGSYAEIHVTAGEKASVHHFFDAVRAARDISAD</sequence>
<dbReference type="AlphaFoldDB" id="A0A839RT41"/>
<evidence type="ECO:0000313" key="1">
    <source>
        <dbReference type="EMBL" id="MBB3039529.1"/>
    </source>
</evidence>
<accession>A0A839RT41</accession>
<dbReference type="EMBL" id="JACHWS010000004">
    <property type="protein sequence ID" value="MBB3039529.1"/>
    <property type="molecule type" value="Genomic_DNA"/>
</dbReference>
<organism evidence="1 2">
    <name type="scientific">Hoyosella altamirensis</name>
    <dbReference type="NCBI Taxonomy" id="616997"/>
    <lineage>
        <taxon>Bacteria</taxon>
        <taxon>Bacillati</taxon>
        <taxon>Actinomycetota</taxon>
        <taxon>Actinomycetes</taxon>
        <taxon>Mycobacteriales</taxon>
        <taxon>Hoyosellaceae</taxon>
        <taxon>Hoyosella</taxon>
    </lineage>
</organism>
<comment type="caution">
    <text evidence="1">The sequence shown here is derived from an EMBL/GenBank/DDBJ whole genome shotgun (WGS) entry which is preliminary data.</text>
</comment>
<protein>
    <submittedName>
        <fullName evidence="1">Uncharacterized protein</fullName>
    </submittedName>
</protein>
<reference evidence="1 2" key="1">
    <citation type="submission" date="2020-08" db="EMBL/GenBank/DDBJ databases">
        <title>Sequencing the genomes of 1000 actinobacteria strains.</title>
        <authorList>
            <person name="Klenk H.-P."/>
        </authorList>
    </citation>
    <scope>NUCLEOTIDE SEQUENCE [LARGE SCALE GENOMIC DNA]</scope>
    <source>
        <strain evidence="1 2">DSM 45258</strain>
    </source>
</reference>
<gene>
    <name evidence="1" type="ORF">FHU29_004017</name>
</gene>
<name>A0A839RT41_9ACTN</name>
<dbReference type="Proteomes" id="UP000567922">
    <property type="component" value="Unassembled WGS sequence"/>
</dbReference>
<dbReference type="RefSeq" id="WP_064438433.1">
    <property type="nucleotide sequence ID" value="NZ_BDDI01000001.1"/>
</dbReference>
<keyword evidence="2" id="KW-1185">Reference proteome</keyword>
<evidence type="ECO:0000313" key="2">
    <source>
        <dbReference type="Proteomes" id="UP000567922"/>
    </source>
</evidence>
<proteinExistence type="predicted"/>